<evidence type="ECO:0000313" key="1">
    <source>
        <dbReference type="EMBL" id="KAF9645207.1"/>
    </source>
</evidence>
<protein>
    <submittedName>
        <fullName evidence="1">Alpha/beta-hydrolase</fullName>
    </submittedName>
</protein>
<keyword evidence="2" id="KW-1185">Reference proteome</keyword>
<sequence>MKLVSLLAFVSLISSALAVYVTSADGTQIWAESTGDPTQPAVVFIPGFSCSSLAFEKQWGDPIMNSNLFMVRYDVRGQGISGQPMNQSFYGSQQFAQDFKAVIDYFGVGNKKPILAGWSMGGITAADVATYYGVNLIGGVVLMGSFPYRSMHPLVATPWILSFIPQLLNYSLPAFGPTAKTFAESCVAYGGQLDQGTKYTWMGALAGQHPDVRVWSIPHTQNESALMAANRTIPYLVLHGTMDKHVDGQNLRNFMNNNFGNFVFRLWNNTGHASFFDNPGGANFEIIAFARRLRDGWTILSSSPDSAIFPPP</sequence>
<comment type="caution">
    <text evidence="1">The sequence shown here is derived from an EMBL/GenBank/DDBJ whole genome shotgun (WGS) entry which is preliminary data.</text>
</comment>
<dbReference type="EMBL" id="MU118099">
    <property type="protein sequence ID" value="KAF9645207.1"/>
    <property type="molecule type" value="Genomic_DNA"/>
</dbReference>
<evidence type="ECO:0000313" key="2">
    <source>
        <dbReference type="Proteomes" id="UP000886501"/>
    </source>
</evidence>
<proteinExistence type="predicted"/>
<accession>A0ACB6Z6L6</accession>
<organism evidence="1 2">
    <name type="scientific">Thelephora ganbajun</name>
    <name type="common">Ganba fungus</name>
    <dbReference type="NCBI Taxonomy" id="370292"/>
    <lineage>
        <taxon>Eukaryota</taxon>
        <taxon>Fungi</taxon>
        <taxon>Dikarya</taxon>
        <taxon>Basidiomycota</taxon>
        <taxon>Agaricomycotina</taxon>
        <taxon>Agaricomycetes</taxon>
        <taxon>Thelephorales</taxon>
        <taxon>Thelephoraceae</taxon>
        <taxon>Thelephora</taxon>
    </lineage>
</organism>
<gene>
    <name evidence="1" type="ORF">BDM02DRAFT_3149227</name>
</gene>
<reference evidence="1" key="2">
    <citation type="journal article" date="2020" name="Nat. Commun.">
        <title>Large-scale genome sequencing of mycorrhizal fungi provides insights into the early evolution of symbiotic traits.</title>
        <authorList>
            <person name="Miyauchi S."/>
            <person name="Kiss E."/>
            <person name="Kuo A."/>
            <person name="Drula E."/>
            <person name="Kohler A."/>
            <person name="Sanchez-Garcia M."/>
            <person name="Morin E."/>
            <person name="Andreopoulos B."/>
            <person name="Barry K.W."/>
            <person name="Bonito G."/>
            <person name="Buee M."/>
            <person name="Carver A."/>
            <person name="Chen C."/>
            <person name="Cichocki N."/>
            <person name="Clum A."/>
            <person name="Culley D."/>
            <person name="Crous P.W."/>
            <person name="Fauchery L."/>
            <person name="Girlanda M."/>
            <person name="Hayes R.D."/>
            <person name="Keri Z."/>
            <person name="LaButti K."/>
            <person name="Lipzen A."/>
            <person name="Lombard V."/>
            <person name="Magnuson J."/>
            <person name="Maillard F."/>
            <person name="Murat C."/>
            <person name="Nolan M."/>
            <person name="Ohm R.A."/>
            <person name="Pangilinan J."/>
            <person name="Pereira M.F."/>
            <person name="Perotto S."/>
            <person name="Peter M."/>
            <person name="Pfister S."/>
            <person name="Riley R."/>
            <person name="Sitrit Y."/>
            <person name="Stielow J.B."/>
            <person name="Szollosi G."/>
            <person name="Zifcakova L."/>
            <person name="Stursova M."/>
            <person name="Spatafora J.W."/>
            <person name="Tedersoo L."/>
            <person name="Vaario L.M."/>
            <person name="Yamada A."/>
            <person name="Yan M."/>
            <person name="Wang P."/>
            <person name="Xu J."/>
            <person name="Bruns T."/>
            <person name="Baldrian P."/>
            <person name="Vilgalys R."/>
            <person name="Dunand C."/>
            <person name="Henrissat B."/>
            <person name="Grigoriev I.V."/>
            <person name="Hibbett D."/>
            <person name="Nagy L.G."/>
            <person name="Martin F.M."/>
        </authorList>
    </citation>
    <scope>NUCLEOTIDE SEQUENCE</scope>
    <source>
        <strain evidence="1">P2</strain>
    </source>
</reference>
<dbReference type="Proteomes" id="UP000886501">
    <property type="component" value="Unassembled WGS sequence"/>
</dbReference>
<name>A0ACB6Z6L6_THEGA</name>
<reference evidence="1" key="1">
    <citation type="submission" date="2019-10" db="EMBL/GenBank/DDBJ databases">
        <authorList>
            <consortium name="DOE Joint Genome Institute"/>
            <person name="Kuo A."/>
            <person name="Miyauchi S."/>
            <person name="Kiss E."/>
            <person name="Drula E."/>
            <person name="Kohler A."/>
            <person name="Sanchez-Garcia M."/>
            <person name="Andreopoulos B."/>
            <person name="Barry K.W."/>
            <person name="Bonito G."/>
            <person name="Buee M."/>
            <person name="Carver A."/>
            <person name="Chen C."/>
            <person name="Cichocki N."/>
            <person name="Clum A."/>
            <person name="Culley D."/>
            <person name="Crous P.W."/>
            <person name="Fauchery L."/>
            <person name="Girlanda M."/>
            <person name="Hayes R."/>
            <person name="Keri Z."/>
            <person name="Labutti K."/>
            <person name="Lipzen A."/>
            <person name="Lombard V."/>
            <person name="Magnuson J."/>
            <person name="Maillard F."/>
            <person name="Morin E."/>
            <person name="Murat C."/>
            <person name="Nolan M."/>
            <person name="Ohm R."/>
            <person name="Pangilinan J."/>
            <person name="Pereira M."/>
            <person name="Perotto S."/>
            <person name="Peter M."/>
            <person name="Riley R."/>
            <person name="Sitrit Y."/>
            <person name="Stielow B."/>
            <person name="Szollosi G."/>
            <person name="Zifcakova L."/>
            <person name="Stursova M."/>
            <person name="Spatafora J.W."/>
            <person name="Tedersoo L."/>
            <person name="Vaario L.-M."/>
            <person name="Yamada A."/>
            <person name="Yan M."/>
            <person name="Wang P."/>
            <person name="Xu J."/>
            <person name="Bruns T."/>
            <person name="Baldrian P."/>
            <person name="Vilgalys R."/>
            <person name="Henrissat B."/>
            <person name="Grigoriev I.V."/>
            <person name="Hibbett D."/>
            <person name="Nagy L.G."/>
            <person name="Martin F.M."/>
        </authorList>
    </citation>
    <scope>NUCLEOTIDE SEQUENCE</scope>
    <source>
        <strain evidence="1">P2</strain>
    </source>
</reference>